<name>A0A0S4JQQ2_BODSA</name>
<dbReference type="EMBL" id="CYKH01002050">
    <property type="protein sequence ID" value="CUG92520.1"/>
    <property type="molecule type" value="Genomic_DNA"/>
</dbReference>
<organism evidence="1 2">
    <name type="scientific">Bodo saltans</name>
    <name type="common">Flagellated protozoan</name>
    <dbReference type="NCBI Taxonomy" id="75058"/>
    <lineage>
        <taxon>Eukaryota</taxon>
        <taxon>Discoba</taxon>
        <taxon>Euglenozoa</taxon>
        <taxon>Kinetoplastea</taxon>
        <taxon>Metakinetoplastina</taxon>
        <taxon>Eubodonida</taxon>
        <taxon>Bodonidae</taxon>
        <taxon>Bodo</taxon>
    </lineage>
</organism>
<sequence>MNFATTAVTAASAVTVTMRAEEWSSTATTCNEEFAPRAHWYYAIFCPVCTAAIAKSNMDQSSPVYNVFCVPPCVTYSYLRLGYNLKGSWQTDCINGFLCAPCGARQAYTESKKKGHIAGHYGLQDQQWSSELFRCDDLQEVVKALFCPCIVAHDIRTMIQPTAHPAFDYPCLFPVAMYGIIRNMFGITSEWPHPALEDAGVGCFLYPCALNRALREAAYQKTVNATNAVAGVIGSAQARVQQLGTKALRSVGQLGKSSAPPAPGMS</sequence>
<accession>A0A0S4JQQ2</accession>
<keyword evidence="2" id="KW-1185">Reference proteome</keyword>
<evidence type="ECO:0000313" key="1">
    <source>
        <dbReference type="EMBL" id="CUG92520.1"/>
    </source>
</evidence>
<proteinExistence type="predicted"/>
<dbReference type="InterPro" id="IPR006461">
    <property type="entry name" value="PLAC_motif_containing"/>
</dbReference>
<dbReference type="PANTHER" id="PTHR15907">
    <property type="entry name" value="DUF614 FAMILY PROTEIN-RELATED"/>
    <property type="match status" value="1"/>
</dbReference>
<dbReference type="OrthoDB" id="1045822at2759"/>
<evidence type="ECO:0000313" key="2">
    <source>
        <dbReference type="Proteomes" id="UP000051952"/>
    </source>
</evidence>
<dbReference type="Proteomes" id="UP000051952">
    <property type="component" value="Unassembled WGS sequence"/>
</dbReference>
<dbReference type="AlphaFoldDB" id="A0A0S4JQQ2"/>
<reference evidence="2" key="1">
    <citation type="submission" date="2015-09" db="EMBL/GenBank/DDBJ databases">
        <authorList>
            <consortium name="Pathogen Informatics"/>
        </authorList>
    </citation>
    <scope>NUCLEOTIDE SEQUENCE [LARGE SCALE GENOMIC DNA]</scope>
    <source>
        <strain evidence="2">Lake Konstanz</strain>
    </source>
</reference>
<gene>
    <name evidence="1" type="ORF">BSAL_37830</name>
</gene>
<dbReference type="VEuPathDB" id="TriTrypDB:BSAL_37830"/>
<protein>
    <submittedName>
        <fullName evidence="1">Uncharacterized protein</fullName>
    </submittedName>
</protein>